<evidence type="ECO:0000313" key="2">
    <source>
        <dbReference type="Proteomes" id="UP000814176"/>
    </source>
</evidence>
<dbReference type="Proteomes" id="UP000814176">
    <property type="component" value="Unassembled WGS sequence"/>
</dbReference>
<evidence type="ECO:0000313" key="1">
    <source>
        <dbReference type="EMBL" id="KAH9833298.1"/>
    </source>
</evidence>
<dbReference type="RefSeq" id="XP_047776064.1">
    <property type="nucleotide sequence ID" value="XM_047916918.1"/>
</dbReference>
<gene>
    <name evidence="1" type="ORF">C8Q71DRAFT_196897</name>
</gene>
<proteinExistence type="predicted"/>
<reference evidence="1 2" key="1">
    <citation type="journal article" date="2021" name="Environ. Microbiol.">
        <title>Gene family expansions and transcriptome signatures uncover fungal adaptations to wood decay.</title>
        <authorList>
            <person name="Hage H."/>
            <person name="Miyauchi S."/>
            <person name="Viragh M."/>
            <person name="Drula E."/>
            <person name="Min B."/>
            <person name="Chaduli D."/>
            <person name="Navarro D."/>
            <person name="Favel A."/>
            <person name="Norest M."/>
            <person name="Lesage-Meessen L."/>
            <person name="Balint B."/>
            <person name="Merenyi Z."/>
            <person name="de Eugenio L."/>
            <person name="Morin E."/>
            <person name="Martinez A.T."/>
            <person name="Baldrian P."/>
            <person name="Stursova M."/>
            <person name="Martinez M.J."/>
            <person name="Novotny C."/>
            <person name="Magnuson J.K."/>
            <person name="Spatafora J.W."/>
            <person name="Maurice S."/>
            <person name="Pangilinan J."/>
            <person name="Andreopoulos W."/>
            <person name="LaButti K."/>
            <person name="Hundley H."/>
            <person name="Na H."/>
            <person name="Kuo A."/>
            <person name="Barry K."/>
            <person name="Lipzen A."/>
            <person name="Henrissat B."/>
            <person name="Riley R."/>
            <person name="Ahrendt S."/>
            <person name="Nagy L.G."/>
            <person name="Grigoriev I.V."/>
            <person name="Martin F."/>
            <person name="Rosso M.N."/>
        </authorList>
    </citation>
    <scope>NUCLEOTIDE SEQUENCE [LARGE SCALE GENOMIC DNA]</scope>
    <source>
        <strain evidence="1 2">CIRM-BRFM 1785</strain>
    </source>
</reference>
<comment type="caution">
    <text evidence="1">The sequence shown here is derived from an EMBL/GenBank/DDBJ whole genome shotgun (WGS) entry which is preliminary data.</text>
</comment>
<name>A0ABQ8K809_9APHY</name>
<organism evidence="1 2">
    <name type="scientific">Rhodofomes roseus</name>
    <dbReference type="NCBI Taxonomy" id="34475"/>
    <lineage>
        <taxon>Eukaryota</taxon>
        <taxon>Fungi</taxon>
        <taxon>Dikarya</taxon>
        <taxon>Basidiomycota</taxon>
        <taxon>Agaricomycotina</taxon>
        <taxon>Agaricomycetes</taxon>
        <taxon>Polyporales</taxon>
        <taxon>Rhodofomes</taxon>
    </lineage>
</organism>
<accession>A0ABQ8K809</accession>
<sequence length="244" mass="27441">MSTHVMRREALEKPRARIWRGERGGFLCEHLRASFSHFGPAKIHHAHVLLLCPPSRCASSPAILALVPVFLVARCVWAWDTMHRPLEWYGRKRKLPGFLAKQPPTNRERNLLLGCTQRKPSNFQPRQFPSTISINGHTRGPMRRVRTLRIAGAWKPMKVPVSFPLVGASRFPSLHTLHARAYGGRSSGPGGSSLSRWAFMPCLPMVAWKWKSVRGHVSGTFHFSSQGPTESLFSSSRTTLSYNA</sequence>
<keyword evidence="2" id="KW-1185">Reference proteome</keyword>
<dbReference type="EMBL" id="JADCUA010000019">
    <property type="protein sequence ID" value="KAH9833298.1"/>
    <property type="molecule type" value="Genomic_DNA"/>
</dbReference>
<dbReference type="GeneID" id="71997650"/>
<protein>
    <submittedName>
        <fullName evidence="1">Uncharacterized protein</fullName>
    </submittedName>
</protein>